<evidence type="ECO:0000313" key="3">
    <source>
        <dbReference type="Proteomes" id="UP001164513"/>
    </source>
</evidence>
<protein>
    <submittedName>
        <fullName evidence="2">DUF3996 domain-containing protein</fullName>
    </submittedName>
</protein>
<dbReference type="RefSeq" id="WP_152300681.1">
    <property type="nucleotide sequence ID" value="NZ_CP044625.1"/>
</dbReference>
<evidence type="ECO:0000313" key="2">
    <source>
        <dbReference type="EMBL" id="WAZ71846.1"/>
    </source>
</evidence>
<accession>A0AAX3JLN7</accession>
<proteinExistence type="predicted"/>
<reference evidence="2" key="1">
    <citation type="submission" date="2022-12" db="EMBL/GenBank/DDBJ databases">
        <title>B. miyamotoi WGS.</title>
        <authorList>
            <person name="Gabriele M."/>
            <person name="Kuleshov K.V."/>
            <person name="Hepner S."/>
            <person name="Hoornstra D."/>
            <person name="Hovius J.W."/>
            <person name="Platonov A.E."/>
            <person name="Fingerle V."/>
            <person name="Strube C."/>
        </authorList>
    </citation>
    <scope>NUCLEOTIDE SEQUENCE</scope>
    <source>
        <strain evidence="2">ZStruIII14-9</strain>
    </source>
</reference>
<name>A0AAX3JLN7_9SPIR</name>
<keyword evidence="1" id="KW-0732">Signal</keyword>
<dbReference type="InterPro" id="IPR016489">
    <property type="entry name" value="BAPKO_0422-like"/>
</dbReference>
<feature type="chain" id="PRO_5043858745" evidence="1">
    <location>
        <begin position="20"/>
        <end position="199"/>
    </location>
</feature>
<sequence length="199" mass="22165">MKTLLKLIMILSLVNPSFATKIDPSALNKILNKKQNQNKFGIGFGMGNPITNIIINFPYVEIDLGYGGFNGLNPNNFTPYIVFGTDILFKEEVYQHTIITGGLGLGIDLSQIKINEQYAANLQSENSIDKQEEFSIVSLNNRLGTVLRIPITLEYYFLNNVVIGFKAIATIGCTITFKPISMEGIRFGFFGFGFIKAYI</sequence>
<gene>
    <name evidence="2" type="ORF">O5404_02295</name>
</gene>
<dbReference type="Pfam" id="PF13161">
    <property type="entry name" value="DUF3996"/>
    <property type="match status" value="1"/>
</dbReference>
<organism evidence="2 3">
    <name type="scientific">Borrelia miyamotoi</name>
    <dbReference type="NCBI Taxonomy" id="47466"/>
    <lineage>
        <taxon>Bacteria</taxon>
        <taxon>Pseudomonadati</taxon>
        <taxon>Spirochaetota</taxon>
        <taxon>Spirochaetia</taxon>
        <taxon>Spirochaetales</taxon>
        <taxon>Borreliaceae</taxon>
        <taxon>Borrelia</taxon>
    </lineage>
</organism>
<dbReference type="AlphaFoldDB" id="A0AAX3JLN7"/>
<dbReference type="Proteomes" id="UP001164513">
    <property type="component" value="Chromosome"/>
</dbReference>
<feature type="signal peptide" evidence="1">
    <location>
        <begin position="1"/>
        <end position="19"/>
    </location>
</feature>
<evidence type="ECO:0000256" key="1">
    <source>
        <dbReference type="SAM" id="SignalP"/>
    </source>
</evidence>
<dbReference type="EMBL" id="CP114720">
    <property type="protein sequence ID" value="WAZ71846.1"/>
    <property type="molecule type" value="Genomic_DNA"/>
</dbReference>